<proteinExistence type="predicted"/>
<dbReference type="OrthoDB" id="2692076at2759"/>
<evidence type="ECO:0000256" key="1">
    <source>
        <dbReference type="SAM" id="MobiDB-lite"/>
    </source>
</evidence>
<gene>
    <name evidence="2" type="ORF">EV702DRAFT_1051648</name>
</gene>
<feature type="compositionally biased region" description="Low complexity" evidence="1">
    <location>
        <begin position="42"/>
        <end position="55"/>
    </location>
</feature>
<reference evidence="2" key="1">
    <citation type="journal article" date="2020" name="New Phytol.">
        <title>Comparative genomics reveals dynamic genome evolution in host specialist ectomycorrhizal fungi.</title>
        <authorList>
            <person name="Lofgren L.A."/>
            <person name="Nguyen N.H."/>
            <person name="Vilgalys R."/>
            <person name="Ruytinx J."/>
            <person name="Liao H.L."/>
            <person name="Branco S."/>
            <person name="Kuo A."/>
            <person name="LaButti K."/>
            <person name="Lipzen A."/>
            <person name="Andreopoulos W."/>
            <person name="Pangilinan J."/>
            <person name="Riley R."/>
            <person name="Hundley H."/>
            <person name="Na H."/>
            <person name="Barry K."/>
            <person name="Grigoriev I.V."/>
            <person name="Stajich J.E."/>
            <person name="Kennedy P.G."/>
        </authorList>
    </citation>
    <scope>NUCLEOTIDE SEQUENCE</scope>
    <source>
        <strain evidence="2">DOB743</strain>
    </source>
</reference>
<dbReference type="EMBL" id="JABBWD010000148">
    <property type="protein sequence ID" value="KAG1763803.1"/>
    <property type="molecule type" value="Genomic_DNA"/>
</dbReference>
<protein>
    <submittedName>
        <fullName evidence="2">Uncharacterized protein</fullName>
    </submittedName>
</protein>
<dbReference type="AlphaFoldDB" id="A0A9P6ZFM6"/>
<name>A0A9P6ZFM6_9AGAM</name>
<comment type="caution">
    <text evidence="2">The sequence shown here is derived from an EMBL/GenBank/DDBJ whole genome shotgun (WGS) entry which is preliminary data.</text>
</comment>
<feature type="region of interest" description="Disordered" evidence="1">
    <location>
        <begin position="42"/>
        <end position="65"/>
    </location>
</feature>
<evidence type="ECO:0000313" key="2">
    <source>
        <dbReference type="EMBL" id="KAG1763803.1"/>
    </source>
</evidence>
<keyword evidence="3" id="KW-1185">Reference proteome</keyword>
<organism evidence="2 3">
    <name type="scientific">Suillus placidus</name>
    <dbReference type="NCBI Taxonomy" id="48579"/>
    <lineage>
        <taxon>Eukaryota</taxon>
        <taxon>Fungi</taxon>
        <taxon>Dikarya</taxon>
        <taxon>Basidiomycota</taxon>
        <taxon>Agaricomycotina</taxon>
        <taxon>Agaricomycetes</taxon>
        <taxon>Agaricomycetidae</taxon>
        <taxon>Boletales</taxon>
        <taxon>Suillineae</taxon>
        <taxon>Suillaceae</taxon>
        <taxon>Suillus</taxon>
    </lineage>
</organism>
<sequence>MNCRGHCRKNNNIPQVEGTPVAPIPVTPAPSIPVAPAAPISAAPAPSVPVAHAPTPSGPAAPVPAATTTAAAAIATALHRPRRQQQLPQRYRGNNAAAHPDDGEYINIDNVSSSEDDINPPEAIADVNVNLSPLQTATSTLPTNPFATRKRSLKTTSNVQFFFRKNSDTGKHICVLCE</sequence>
<accession>A0A9P6ZFM6</accession>
<feature type="region of interest" description="Disordered" evidence="1">
    <location>
        <begin position="78"/>
        <end position="105"/>
    </location>
</feature>
<dbReference type="Proteomes" id="UP000714275">
    <property type="component" value="Unassembled WGS sequence"/>
</dbReference>
<evidence type="ECO:0000313" key="3">
    <source>
        <dbReference type="Proteomes" id="UP000714275"/>
    </source>
</evidence>